<evidence type="ECO:0000256" key="9">
    <source>
        <dbReference type="ARBA" id="ARBA00023136"/>
    </source>
</evidence>
<comment type="caution">
    <text evidence="20">The sequence shown here is derived from an EMBL/GenBank/DDBJ whole genome shotgun (WGS) entry which is preliminary data.</text>
</comment>
<feature type="compositionally biased region" description="Gly residues" evidence="18">
    <location>
        <begin position="45"/>
        <end position="57"/>
    </location>
</feature>
<organism evidence="20">
    <name type="scientific">Schlesneria paludicola</name>
    <dbReference type="NCBI Taxonomy" id="360056"/>
    <lineage>
        <taxon>Bacteria</taxon>
        <taxon>Pseudomonadati</taxon>
        <taxon>Planctomycetota</taxon>
        <taxon>Planctomycetia</taxon>
        <taxon>Planctomycetales</taxon>
        <taxon>Planctomycetaceae</taxon>
        <taxon>Schlesneria</taxon>
    </lineage>
</organism>
<keyword evidence="3 15" id="KW-1003">Cell membrane</keyword>
<gene>
    <name evidence="15 20" type="primary">atpF</name>
    <name evidence="20" type="ORF">ENS64_00460</name>
</gene>
<keyword evidence="5 15" id="KW-0812">Transmembrane</keyword>
<evidence type="ECO:0000256" key="3">
    <source>
        <dbReference type="ARBA" id="ARBA00022475"/>
    </source>
</evidence>
<dbReference type="GO" id="GO:0046933">
    <property type="term" value="F:proton-transporting ATP synthase activity, rotational mechanism"/>
    <property type="evidence" value="ECO:0007669"/>
    <property type="project" value="UniProtKB-UniRule"/>
</dbReference>
<evidence type="ECO:0000256" key="12">
    <source>
        <dbReference type="ARBA" id="ARBA00025614"/>
    </source>
</evidence>
<keyword evidence="7 15" id="KW-1133">Transmembrane helix</keyword>
<evidence type="ECO:0000256" key="5">
    <source>
        <dbReference type="ARBA" id="ARBA00022692"/>
    </source>
</evidence>
<evidence type="ECO:0000256" key="19">
    <source>
        <dbReference type="SAM" id="SignalP"/>
    </source>
</evidence>
<dbReference type="InterPro" id="IPR005864">
    <property type="entry name" value="ATP_synth_F0_bsu_bac"/>
</dbReference>
<evidence type="ECO:0000256" key="11">
    <source>
        <dbReference type="ARBA" id="ARBA00025198"/>
    </source>
</evidence>
<reference evidence="20" key="1">
    <citation type="journal article" date="2020" name="mSystems">
        <title>Genome- and Community-Level Interaction Insights into Carbon Utilization and Element Cycling Functions of Hydrothermarchaeota in Hydrothermal Sediment.</title>
        <authorList>
            <person name="Zhou Z."/>
            <person name="Liu Y."/>
            <person name="Xu W."/>
            <person name="Pan J."/>
            <person name="Luo Z.H."/>
            <person name="Li M."/>
        </authorList>
    </citation>
    <scope>NUCLEOTIDE SEQUENCE [LARGE SCALE GENOMIC DNA]</scope>
    <source>
        <strain evidence="20">SpSt-508</strain>
    </source>
</reference>
<dbReference type="GO" id="GO:0046961">
    <property type="term" value="F:proton-transporting ATPase activity, rotational mechanism"/>
    <property type="evidence" value="ECO:0007669"/>
    <property type="project" value="TreeGrafter"/>
</dbReference>
<feature type="signal peptide" evidence="19">
    <location>
        <begin position="1"/>
        <end position="27"/>
    </location>
</feature>
<sequence length="231" mass="25661">MQPRFWGWSCWLFGVCLLWQTALPCRAADDHADQHAASSTHASGSAGGSGSHGGEAGHGAADHGKPSLPMGFRGDTAIWSLVTFLVFLYVLSKLAWVPLNQALDQREARIRQDIAAAESNRIKSEALLREYESRLAKVQDEVKEILAEARRDAEHTRQDILSAAQREADATRQRALAEIRQAKDVALAELFDFVSTNVLQAAERVLRRQLSGDDHERLVREALAELNLRRN</sequence>
<keyword evidence="17" id="KW-0175">Coiled coil</keyword>
<evidence type="ECO:0000256" key="6">
    <source>
        <dbReference type="ARBA" id="ARBA00022781"/>
    </source>
</evidence>
<dbReference type="AlphaFoldDB" id="A0A7C4LIM4"/>
<keyword evidence="4 15" id="KW-0138">CF(0)</keyword>
<comment type="subcellular location">
    <subcellularLocation>
        <location evidence="15">Cell membrane</location>
        <topology evidence="15">Single-pass membrane protein</topology>
    </subcellularLocation>
    <subcellularLocation>
        <location evidence="14">Endomembrane system</location>
        <topology evidence="14">Single-pass membrane protein</topology>
    </subcellularLocation>
</comment>
<dbReference type="NCBIfam" id="TIGR01144">
    <property type="entry name" value="ATP_synt_b"/>
    <property type="match status" value="1"/>
</dbReference>
<evidence type="ECO:0000256" key="10">
    <source>
        <dbReference type="ARBA" id="ARBA00023310"/>
    </source>
</evidence>
<dbReference type="GO" id="GO:0005886">
    <property type="term" value="C:plasma membrane"/>
    <property type="evidence" value="ECO:0007669"/>
    <property type="project" value="UniProtKB-SubCell"/>
</dbReference>
<keyword evidence="10 15" id="KW-0066">ATP synthesis</keyword>
<evidence type="ECO:0000256" key="1">
    <source>
        <dbReference type="ARBA" id="ARBA00005513"/>
    </source>
</evidence>
<evidence type="ECO:0000256" key="17">
    <source>
        <dbReference type="SAM" id="Coils"/>
    </source>
</evidence>
<keyword evidence="2 15" id="KW-0813">Transport</keyword>
<evidence type="ECO:0000256" key="16">
    <source>
        <dbReference type="RuleBase" id="RU003848"/>
    </source>
</evidence>
<dbReference type="Pfam" id="PF00430">
    <property type="entry name" value="ATP-synt_B"/>
    <property type="match status" value="1"/>
</dbReference>
<accession>A0A7C4LIM4</accession>
<keyword evidence="8 15" id="KW-0406">Ion transport</keyword>
<evidence type="ECO:0000256" key="8">
    <source>
        <dbReference type="ARBA" id="ARBA00023065"/>
    </source>
</evidence>
<dbReference type="CDD" id="cd06503">
    <property type="entry name" value="ATP-synt_Fo_b"/>
    <property type="match status" value="1"/>
</dbReference>
<evidence type="ECO:0000256" key="14">
    <source>
        <dbReference type="ARBA" id="ARBA00037847"/>
    </source>
</evidence>
<dbReference type="PANTHER" id="PTHR33445:SF1">
    <property type="entry name" value="ATP SYNTHASE SUBUNIT B"/>
    <property type="match status" value="1"/>
</dbReference>
<dbReference type="HAMAP" id="MF_01398">
    <property type="entry name" value="ATP_synth_b_bprime"/>
    <property type="match status" value="1"/>
</dbReference>
<feature type="chain" id="PRO_5028129442" description="ATP synthase subunit b" evidence="19">
    <location>
        <begin position="28"/>
        <end position="231"/>
    </location>
</feature>
<feature type="coiled-coil region" evidence="17">
    <location>
        <begin position="100"/>
        <end position="166"/>
    </location>
</feature>
<dbReference type="GO" id="GO:0045259">
    <property type="term" value="C:proton-transporting ATP synthase complex"/>
    <property type="evidence" value="ECO:0007669"/>
    <property type="project" value="UniProtKB-KW"/>
</dbReference>
<comment type="subunit">
    <text evidence="13">F-type ATPases have 2 components, F(1) - the catalytic core - and F(0) - the membrane proton channel. F(1) has five subunits: alpha(3), beta(3), gamma(1), delta(1), epsilon(1). F(0) has four main subunits: a(1), b(2) and c(10-14). The alpha and beta chains form an alternating ring which encloses part of the gamma chain. F(1) is attached to F(0) by a central stalk formed by the gamma and epsilon chains, while a peripheral stalk is formed by the delta and b chains.</text>
</comment>
<protein>
    <recommendedName>
        <fullName evidence="15">ATP synthase subunit b</fullName>
    </recommendedName>
    <alternativeName>
        <fullName evidence="15">ATP synthase F(0) sector subunit b</fullName>
    </alternativeName>
    <alternativeName>
        <fullName evidence="15">ATPase subunit I</fullName>
    </alternativeName>
    <alternativeName>
        <fullName evidence="15">F-type ATPase subunit b</fullName>
        <shortName evidence="15">F-ATPase subunit b</shortName>
    </alternativeName>
</protein>
<keyword evidence="9 15" id="KW-0472">Membrane</keyword>
<evidence type="ECO:0000256" key="13">
    <source>
        <dbReference type="ARBA" id="ARBA00026054"/>
    </source>
</evidence>
<evidence type="ECO:0000256" key="4">
    <source>
        <dbReference type="ARBA" id="ARBA00022547"/>
    </source>
</evidence>
<evidence type="ECO:0000256" key="2">
    <source>
        <dbReference type="ARBA" id="ARBA00022448"/>
    </source>
</evidence>
<dbReference type="InterPro" id="IPR002146">
    <property type="entry name" value="ATP_synth_b/b'su_bac/chlpt"/>
</dbReference>
<name>A0A7C4LIM4_9PLAN</name>
<feature type="region of interest" description="Disordered" evidence="18">
    <location>
        <begin position="36"/>
        <end position="62"/>
    </location>
</feature>
<dbReference type="EMBL" id="DSVQ01000001">
    <property type="protein sequence ID" value="HGT37733.1"/>
    <property type="molecule type" value="Genomic_DNA"/>
</dbReference>
<evidence type="ECO:0000313" key="20">
    <source>
        <dbReference type="EMBL" id="HGT37733.1"/>
    </source>
</evidence>
<feature type="transmembrane region" description="Helical" evidence="15">
    <location>
        <begin position="77"/>
        <end position="99"/>
    </location>
</feature>
<keyword evidence="6 15" id="KW-0375">Hydrogen ion transport</keyword>
<dbReference type="GO" id="GO:0012505">
    <property type="term" value="C:endomembrane system"/>
    <property type="evidence" value="ECO:0007669"/>
    <property type="project" value="UniProtKB-SubCell"/>
</dbReference>
<dbReference type="InterPro" id="IPR050059">
    <property type="entry name" value="ATP_synthase_B_chain"/>
</dbReference>
<keyword evidence="19" id="KW-0732">Signal</keyword>
<evidence type="ECO:0000256" key="7">
    <source>
        <dbReference type="ARBA" id="ARBA00022989"/>
    </source>
</evidence>
<comment type="similarity">
    <text evidence="1 15 16">Belongs to the ATPase B chain family.</text>
</comment>
<evidence type="ECO:0000256" key="18">
    <source>
        <dbReference type="SAM" id="MobiDB-lite"/>
    </source>
</evidence>
<comment type="function">
    <text evidence="12">Component of the F(0) channel, it forms part of the peripheral stalk, linking F(1) to F(0). The b'-subunit is a diverged and duplicated form of b found in plants and photosynthetic bacteria.</text>
</comment>
<dbReference type="PANTHER" id="PTHR33445">
    <property type="entry name" value="ATP SYNTHASE SUBUNIT B', CHLOROPLASTIC"/>
    <property type="match status" value="1"/>
</dbReference>
<proteinExistence type="inferred from homology"/>
<comment type="subunit">
    <text evidence="15">F-type ATPases have 2 components, F(1) - the catalytic core - and F(0) - the membrane proton channel. F(1) has five subunits: alpha(3), beta(3), gamma(1), delta(1), epsilon(1). F(0) has three main subunits: a(1), b(2) and c(10-14). The alpha and beta chains form an alternating ring which encloses part of the gamma chain. F(1) is attached to F(0) by a central stalk formed by the gamma and epsilon chains, while a peripheral stalk is formed by the delta and b chains.</text>
</comment>
<comment type="function">
    <text evidence="11 15">F(1)F(0) ATP synthase produces ATP from ADP in the presence of a proton or sodium gradient. F-type ATPases consist of two structural domains, F(1) containing the extramembraneous catalytic core and F(0) containing the membrane proton channel, linked together by a central stalk and a peripheral stalk. During catalysis, ATP synthesis in the catalytic domain of F(1) is coupled via a rotary mechanism of the central stalk subunits to proton translocation.</text>
</comment>
<evidence type="ECO:0000256" key="15">
    <source>
        <dbReference type="HAMAP-Rule" id="MF_01398"/>
    </source>
</evidence>